<sequence>MRFTADIIPVALVLFQAFGVSAYKCRIYLKDGFDESDDFQDGAPGDTVHLTASNCDIIKVFIRDACYYDILNVDDMPASYTIKTKKIDD</sequence>
<name>A0ABQ8NYQ0_PYRGI</name>
<dbReference type="Proteomes" id="UP001059893">
    <property type="component" value="Unassembled WGS sequence"/>
</dbReference>
<evidence type="ECO:0000313" key="1">
    <source>
        <dbReference type="EMBL" id="KAI6304061.1"/>
    </source>
</evidence>
<gene>
    <name evidence="1" type="ORF">MCOR33_000807</name>
</gene>
<accession>A0ABQ8NYQ0</accession>
<comment type="caution">
    <text evidence="1">The sequence shown here is derived from an EMBL/GenBank/DDBJ whole genome shotgun (WGS) entry which is preliminary data.</text>
</comment>
<proteinExistence type="predicted"/>
<keyword evidence="2" id="KW-1185">Reference proteome</keyword>
<dbReference type="EMBL" id="JABSND010000007">
    <property type="protein sequence ID" value="KAI6304061.1"/>
    <property type="molecule type" value="Genomic_DNA"/>
</dbReference>
<reference evidence="1" key="1">
    <citation type="submission" date="2021-01" db="EMBL/GenBank/DDBJ databases">
        <title>Deciphering the adaptive evolutionary patterns associated with biogeogrpahic diversity in the finger millet blast pathogen Magnaporthe oryzae in Eastern Africa.</title>
        <authorList>
            <person name="Onyema G."/>
            <person name="Shittu T.A."/>
            <person name="Dodsworth S."/>
            <person name="Devilliers S."/>
            <person name="Muthumeenakshi S."/>
            <person name="Sreenivasaprasad S."/>
        </authorList>
    </citation>
    <scope>NUCLEOTIDE SEQUENCE</scope>
    <source>
        <strain evidence="1">D15/s37</strain>
    </source>
</reference>
<evidence type="ECO:0000313" key="2">
    <source>
        <dbReference type="Proteomes" id="UP001059893"/>
    </source>
</evidence>
<protein>
    <submittedName>
        <fullName evidence="1">Uncharacterized protein</fullName>
    </submittedName>
</protein>
<organism evidence="1 2">
    <name type="scientific">Pyricularia grisea</name>
    <name type="common">Crabgrass-specific blast fungus</name>
    <name type="synonym">Magnaporthe grisea</name>
    <dbReference type="NCBI Taxonomy" id="148305"/>
    <lineage>
        <taxon>Eukaryota</taxon>
        <taxon>Fungi</taxon>
        <taxon>Dikarya</taxon>
        <taxon>Ascomycota</taxon>
        <taxon>Pezizomycotina</taxon>
        <taxon>Sordariomycetes</taxon>
        <taxon>Sordariomycetidae</taxon>
        <taxon>Magnaporthales</taxon>
        <taxon>Pyriculariaceae</taxon>
        <taxon>Pyricularia</taxon>
    </lineage>
</organism>